<keyword evidence="5" id="KW-0539">Nucleus</keyword>
<feature type="compositionally biased region" description="Basic residues" evidence="6">
    <location>
        <begin position="382"/>
        <end position="393"/>
    </location>
</feature>
<dbReference type="GO" id="GO:0003677">
    <property type="term" value="F:DNA binding"/>
    <property type="evidence" value="ECO:0007669"/>
    <property type="project" value="UniProtKB-KW"/>
</dbReference>
<evidence type="ECO:0000256" key="2">
    <source>
        <dbReference type="ARBA" id="ARBA00023015"/>
    </source>
</evidence>
<dbReference type="InterPro" id="IPR001739">
    <property type="entry name" value="Methyl_CpG_DNA-bd"/>
</dbReference>
<feature type="compositionally biased region" description="Basic and acidic residues" evidence="6">
    <location>
        <begin position="358"/>
        <end position="370"/>
    </location>
</feature>
<keyword evidence="3" id="KW-0238">DNA-binding</keyword>
<feature type="compositionally biased region" description="Basic and acidic residues" evidence="6">
    <location>
        <begin position="610"/>
        <end position="621"/>
    </location>
</feature>
<protein>
    <recommendedName>
        <fullName evidence="7">MBD domain-containing protein</fullName>
    </recommendedName>
</protein>
<dbReference type="Pfam" id="PF01429">
    <property type="entry name" value="MBD"/>
    <property type="match status" value="1"/>
</dbReference>
<evidence type="ECO:0000313" key="8">
    <source>
        <dbReference type="EMBL" id="KAK4777968.1"/>
    </source>
</evidence>
<feature type="compositionally biased region" description="Basic and acidic residues" evidence="6">
    <location>
        <begin position="394"/>
        <end position="458"/>
    </location>
</feature>
<feature type="compositionally biased region" description="Polar residues" evidence="6">
    <location>
        <begin position="1"/>
        <end position="16"/>
    </location>
</feature>
<gene>
    <name evidence="8" type="ORF">SAY87_018155</name>
</gene>
<dbReference type="InterPro" id="IPR011990">
    <property type="entry name" value="TPR-like_helical_dom_sf"/>
</dbReference>
<evidence type="ECO:0000259" key="7">
    <source>
        <dbReference type="PROSITE" id="PS50982"/>
    </source>
</evidence>
<evidence type="ECO:0000256" key="4">
    <source>
        <dbReference type="ARBA" id="ARBA00023163"/>
    </source>
</evidence>
<sequence>MLLRSASSPIMNSVTPVTAKGSSPEPESYSPLARTRSLYLAASSSGSLSPVDHDFSAGRMIRALSESSDLGVARKKQPRAGVLDDKSFEEEERDLGEIALEEVGGLEIGSFGWMLFDNGIDRLCEVGGAGGGGGKNICGGGGGGGGGGSDGGDGGNGGFGDEWENDRRNDSPDAYYQRLIDSDPGNPLLLGNYAKYLKESRGDLAKAEEYCGRAILENGNDGGTLSMYGELIWQQHKDARRAEAYFDQAIEASPDDCYVLASYARFLWDAEEDGDEVVSEMVSSTERDDEVVSLELPAPPGWTKKYVLKKGGTPKKNEIIFTAPTGEEINNRRSLDQYLRSHPGGPAVSEFDWGTGEAPRRSARISERAKVALPAEFETPTKRRRSSITKKEKKVSEKTEEIDLKDAATAEKENPKVGEGKVEEAPQAVDEKIDKYIEVENEGKAEESEKPKEEEVTGKVEQSLIGGEKVDYGVGENPEVGEEKVEEAPQGVDKKIDKDTEVENEGKAEENEKPKEEEVTGKVEHSLIGGEKVEDRIGEENKPEQINEDHKEEKDESSVPEHVCEPEPETMPESEMKEKVVTNGNEGEKDSSRACEDSKNVEGETVGEAVETRNPGEEVKV</sequence>
<dbReference type="PANTHER" id="PTHR33729">
    <property type="entry name" value="METHYL-CPG BINDING DOMAIN CONTAINING PROTEIN, EXPRESSED"/>
    <property type="match status" value="1"/>
</dbReference>
<feature type="domain" description="MBD" evidence="7">
    <location>
        <begin position="288"/>
        <end position="358"/>
    </location>
</feature>
<dbReference type="PROSITE" id="PS50982">
    <property type="entry name" value="MBD"/>
    <property type="match status" value="1"/>
</dbReference>
<keyword evidence="4" id="KW-0804">Transcription</keyword>
<feature type="region of interest" description="Disordered" evidence="6">
    <location>
        <begin position="149"/>
        <end position="171"/>
    </location>
</feature>
<keyword evidence="2" id="KW-0805">Transcription regulation</keyword>
<feature type="region of interest" description="Disordered" evidence="6">
    <location>
        <begin position="340"/>
        <end position="621"/>
    </location>
</feature>
<keyword evidence="9" id="KW-1185">Reference proteome</keyword>
<dbReference type="AlphaFoldDB" id="A0AAN7L7W1"/>
<feature type="compositionally biased region" description="Gly residues" evidence="6">
    <location>
        <begin position="149"/>
        <end position="160"/>
    </location>
</feature>
<dbReference type="InterPro" id="IPR039622">
    <property type="entry name" value="MBD10/11"/>
</dbReference>
<dbReference type="EMBL" id="JAXIOK010000002">
    <property type="protein sequence ID" value="KAK4777968.1"/>
    <property type="molecule type" value="Genomic_DNA"/>
</dbReference>
<dbReference type="Gene3D" id="3.30.890.10">
    <property type="entry name" value="Methyl-cpg-binding Protein 2, Chain A"/>
    <property type="match status" value="1"/>
</dbReference>
<evidence type="ECO:0000256" key="6">
    <source>
        <dbReference type="SAM" id="MobiDB-lite"/>
    </source>
</evidence>
<dbReference type="GO" id="GO:0005634">
    <property type="term" value="C:nucleus"/>
    <property type="evidence" value="ECO:0007669"/>
    <property type="project" value="UniProtKB-SubCell"/>
</dbReference>
<organism evidence="8 9">
    <name type="scientific">Trapa incisa</name>
    <dbReference type="NCBI Taxonomy" id="236973"/>
    <lineage>
        <taxon>Eukaryota</taxon>
        <taxon>Viridiplantae</taxon>
        <taxon>Streptophyta</taxon>
        <taxon>Embryophyta</taxon>
        <taxon>Tracheophyta</taxon>
        <taxon>Spermatophyta</taxon>
        <taxon>Magnoliopsida</taxon>
        <taxon>eudicotyledons</taxon>
        <taxon>Gunneridae</taxon>
        <taxon>Pentapetalae</taxon>
        <taxon>rosids</taxon>
        <taxon>malvids</taxon>
        <taxon>Myrtales</taxon>
        <taxon>Lythraceae</taxon>
        <taxon>Trapa</taxon>
    </lineage>
</organism>
<dbReference type="SUPFAM" id="SSF48452">
    <property type="entry name" value="TPR-like"/>
    <property type="match status" value="1"/>
</dbReference>
<dbReference type="SUPFAM" id="SSF54171">
    <property type="entry name" value="DNA-binding domain"/>
    <property type="match status" value="1"/>
</dbReference>
<accession>A0AAN7L7W1</accession>
<feature type="compositionally biased region" description="Basic and acidic residues" evidence="6">
    <location>
        <begin position="481"/>
        <end position="565"/>
    </location>
</feature>
<evidence type="ECO:0000313" key="9">
    <source>
        <dbReference type="Proteomes" id="UP001345219"/>
    </source>
</evidence>
<proteinExistence type="predicted"/>
<feature type="region of interest" description="Disordered" evidence="6">
    <location>
        <begin position="1"/>
        <end position="30"/>
    </location>
</feature>
<evidence type="ECO:0000256" key="3">
    <source>
        <dbReference type="ARBA" id="ARBA00023125"/>
    </source>
</evidence>
<dbReference type="PANTHER" id="PTHR33729:SF6">
    <property type="entry name" value="METHYL-CPG-BINDING DOMAIN-CONTAINING PROTEIN 11"/>
    <property type="match status" value="1"/>
</dbReference>
<dbReference type="Gene3D" id="1.25.40.10">
    <property type="entry name" value="Tetratricopeptide repeat domain"/>
    <property type="match status" value="1"/>
</dbReference>
<dbReference type="InterPro" id="IPR016177">
    <property type="entry name" value="DNA-bd_dom_sf"/>
</dbReference>
<comment type="subcellular location">
    <subcellularLocation>
        <location evidence="1">Nucleus</location>
    </subcellularLocation>
</comment>
<evidence type="ECO:0000256" key="5">
    <source>
        <dbReference type="ARBA" id="ARBA00023242"/>
    </source>
</evidence>
<reference evidence="8 9" key="1">
    <citation type="journal article" date="2023" name="Hortic Res">
        <title>Pangenome of water caltrop reveals structural variations and asymmetric subgenome divergence after allopolyploidization.</title>
        <authorList>
            <person name="Zhang X."/>
            <person name="Chen Y."/>
            <person name="Wang L."/>
            <person name="Yuan Y."/>
            <person name="Fang M."/>
            <person name="Shi L."/>
            <person name="Lu R."/>
            <person name="Comes H.P."/>
            <person name="Ma Y."/>
            <person name="Chen Y."/>
            <person name="Huang G."/>
            <person name="Zhou Y."/>
            <person name="Zheng Z."/>
            <person name="Qiu Y."/>
        </authorList>
    </citation>
    <scope>NUCLEOTIDE SEQUENCE [LARGE SCALE GENOMIC DNA]</scope>
    <source>
        <tissue evidence="8">Roots</tissue>
    </source>
</reference>
<evidence type="ECO:0000256" key="1">
    <source>
        <dbReference type="ARBA" id="ARBA00004123"/>
    </source>
</evidence>
<comment type="caution">
    <text evidence="8">The sequence shown here is derived from an EMBL/GenBank/DDBJ whole genome shotgun (WGS) entry which is preliminary data.</text>
</comment>
<feature type="compositionally biased region" description="Basic and acidic residues" evidence="6">
    <location>
        <begin position="574"/>
        <end position="602"/>
    </location>
</feature>
<dbReference type="Proteomes" id="UP001345219">
    <property type="component" value="Chromosome 14"/>
</dbReference>
<name>A0AAN7L7W1_9MYRT</name>